<accession>S6ANW8</accession>
<dbReference type="HOGENOM" id="CLU_000445_14_1_4"/>
<dbReference type="GO" id="GO:0000156">
    <property type="term" value="F:phosphorelay response regulator activity"/>
    <property type="evidence" value="ECO:0007669"/>
    <property type="project" value="InterPro"/>
</dbReference>
<dbReference type="PANTHER" id="PTHR37299">
    <property type="entry name" value="TRANSCRIPTIONAL REGULATOR-RELATED"/>
    <property type="match status" value="1"/>
</dbReference>
<feature type="modified residue" description="4-aspartylphosphate" evidence="1">
    <location>
        <position position="60"/>
    </location>
</feature>
<dbReference type="KEGG" id="sdr:SCD_n02800"/>
<dbReference type="PROSITE" id="PS50110">
    <property type="entry name" value="RESPONSE_REGULATORY"/>
    <property type="match status" value="1"/>
</dbReference>
<dbReference type="Proteomes" id="UP000015559">
    <property type="component" value="Chromosome"/>
</dbReference>
<dbReference type="PANTHER" id="PTHR37299:SF1">
    <property type="entry name" value="STAGE 0 SPORULATION PROTEIN A HOMOLOG"/>
    <property type="match status" value="1"/>
</dbReference>
<keyword evidence="1" id="KW-0597">Phosphoprotein</keyword>
<gene>
    <name evidence="4" type="ORF">SCD_n02800</name>
</gene>
<evidence type="ECO:0000256" key="1">
    <source>
        <dbReference type="PROSITE-ProRule" id="PRU00169"/>
    </source>
</evidence>
<dbReference type="InterPro" id="IPR007492">
    <property type="entry name" value="LytTR_DNA-bd_dom"/>
</dbReference>
<feature type="domain" description="HTH LytTR-type" evidence="3">
    <location>
        <begin position="144"/>
        <end position="216"/>
    </location>
</feature>
<feature type="domain" description="Response regulatory" evidence="2">
    <location>
        <begin position="6"/>
        <end position="123"/>
    </location>
</feature>
<dbReference type="eggNOG" id="COG3279">
    <property type="taxonomic scope" value="Bacteria"/>
</dbReference>
<dbReference type="GO" id="GO:0003677">
    <property type="term" value="F:DNA binding"/>
    <property type="evidence" value="ECO:0007669"/>
    <property type="project" value="InterPro"/>
</dbReference>
<dbReference type="InterPro" id="IPR011006">
    <property type="entry name" value="CheY-like_superfamily"/>
</dbReference>
<name>S6ANW8_SULDS</name>
<dbReference type="OrthoDB" id="236568at2"/>
<protein>
    <submittedName>
        <fullName evidence="4">LytTR family two component transcriptional regulator</fullName>
    </submittedName>
</protein>
<dbReference type="STRING" id="1163617.SCD_n02800"/>
<dbReference type="Gene3D" id="3.40.50.2300">
    <property type="match status" value="1"/>
</dbReference>
<sequence length="255" mass="28539">MSEALRVLIVDDEAPARSRLKELLQDCAASQSLELVGEAANGNEALEFLAQSPADVVLLDIRMPGMDGIEAAQHMQCLPQPPAVIFVTAYDHYAVQAFEVNAIDYLLKPVRAERLLAALFKAKALVAGSVEALRGLAPQGRTNLSVYERNRIVLVPVEEIVYLRAELKYVTVRTAEREYLVEESLSHLEQEFDRRFVRIHRNCLVAKAYVEGFERQAQDDSGEAQSGWVVVLNGIAERLPISRRQQHIVKEFGRS</sequence>
<dbReference type="Gene3D" id="2.40.50.1020">
    <property type="entry name" value="LytTr DNA-binding domain"/>
    <property type="match status" value="1"/>
</dbReference>
<dbReference type="EMBL" id="AP013066">
    <property type="protein sequence ID" value="BAN36599.1"/>
    <property type="molecule type" value="Genomic_DNA"/>
</dbReference>
<evidence type="ECO:0000259" key="2">
    <source>
        <dbReference type="PROSITE" id="PS50110"/>
    </source>
</evidence>
<organism evidence="4 5">
    <name type="scientific">Sulfuricella denitrificans (strain DSM 22764 / NBRC 105220 / skB26)</name>
    <dbReference type="NCBI Taxonomy" id="1163617"/>
    <lineage>
        <taxon>Bacteria</taxon>
        <taxon>Pseudomonadati</taxon>
        <taxon>Pseudomonadota</taxon>
        <taxon>Betaproteobacteria</taxon>
        <taxon>Nitrosomonadales</taxon>
        <taxon>Sulfuricellaceae</taxon>
        <taxon>Sulfuricella</taxon>
    </lineage>
</organism>
<dbReference type="InterPro" id="IPR046947">
    <property type="entry name" value="LytR-like"/>
</dbReference>
<evidence type="ECO:0000313" key="4">
    <source>
        <dbReference type="EMBL" id="BAN36599.1"/>
    </source>
</evidence>
<dbReference type="Pfam" id="PF00072">
    <property type="entry name" value="Response_reg"/>
    <property type="match status" value="1"/>
</dbReference>
<evidence type="ECO:0000313" key="5">
    <source>
        <dbReference type="Proteomes" id="UP000015559"/>
    </source>
</evidence>
<evidence type="ECO:0000259" key="3">
    <source>
        <dbReference type="PROSITE" id="PS50930"/>
    </source>
</evidence>
<dbReference type="PROSITE" id="PS50930">
    <property type="entry name" value="HTH_LYTTR"/>
    <property type="match status" value="1"/>
</dbReference>
<proteinExistence type="predicted"/>
<dbReference type="InterPro" id="IPR001789">
    <property type="entry name" value="Sig_transdc_resp-reg_receiver"/>
</dbReference>
<keyword evidence="5" id="KW-1185">Reference proteome</keyword>
<dbReference type="SMART" id="SM00850">
    <property type="entry name" value="LytTR"/>
    <property type="match status" value="1"/>
</dbReference>
<reference evidence="4 5" key="1">
    <citation type="journal article" date="2012" name="Appl. Environ. Microbiol.">
        <title>Draft genome sequence of a psychrotolerant sulfur-oxidizing bacterium, Sulfuricella denitrificans skB26, and proteomic insights into cold adaptation.</title>
        <authorList>
            <person name="Watanabe T."/>
            <person name="Kojima H."/>
            <person name="Fukui M."/>
        </authorList>
    </citation>
    <scope>NUCLEOTIDE SEQUENCE [LARGE SCALE GENOMIC DNA]</scope>
    <source>
        <strain evidence="5">skB26</strain>
    </source>
</reference>
<dbReference type="AlphaFoldDB" id="S6ANW8"/>
<dbReference type="SMART" id="SM00448">
    <property type="entry name" value="REC"/>
    <property type="match status" value="1"/>
</dbReference>
<dbReference type="Pfam" id="PF04397">
    <property type="entry name" value="LytTR"/>
    <property type="match status" value="1"/>
</dbReference>
<dbReference type="SUPFAM" id="SSF52172">
    <property type="entry name" value="CheY-like"/>
    <property type="match status" value="1"/>
</dbReference>
<dbReference type="RefSeq" id="WP_009207440.1">
    <property type="nucleotide sequence ID" value="NC_022357.1"/>
</dbReference>